<dbReference type="OrthoDB" id="5808636at2759"/>
<reference evidence="3" key="1">
    <citation type="submission" date="2017-02" db="UniProtKB">
        <authorList>
            <consortium name="WormBaseParasite"/>
        </authorList>
    </citation>
    <scope>IDENTIFICATION</scope>
</reference>
<dbReference type="Proteomes" id="UP000267027">
    <property type="component" value="Unassembled WGS sequence"/>
</dbReference>
<reference evidence="1 2" key="2">
    <citation type="submission" date="2018-11" db="EMBL/GenBank/DDBJ databases">
        <authorList>
            <consortium name="Pathogen Informatics"/>
        </authorList>
    </citation>
    <scope>NUCLEOTIDE SEQUENCE [LARGE SCALE GENOMIC DNA]</scope>
    <source>
        <strain evidence="1 2">Costa Rica</strain>
    </source>
</reference>
<name>A0A0R3PJB4_ANGCS</name>
<organism evidence="3">
    <name type="scientific">Angiostrongylus costaricensis</name>
    <name type="common">Nematode worm</name>
    <dbReference type="NCBI Taxonomy" id="334426"/>
    <lineage>
        <taxon>Eukaryota</taxon>
        <taxon>Metazoa</taxon>
        <taxon>Ecdysozoa</taxon>
        <taxon>Nematoda</taxon>
        <taxon>Chromadorea</taxon>
        <taxon>Rhabditida</taxon>
        <taxon>Rhabditina</taxon>
        <taxon>Rhabditomorpha</taxon>
        <taxon>Strongyloidea</taxon>
        <taxon>Metastrongylidae</taxon>
        <taxon>Angiostrongylus</taxon>
    </lineage>
</organism>
<evidence type="ECO:0000313" key="1">
    <source>
        <dbReference type="EMBL" id="VDM56118.1"/>
    </source>
</evidence>
<accession>A0A0R3PJB4</accession>
<dbReference type="EMBL" id="UYYA01003819">
    <property type="protein sequence ID" value="VDM56118.1"/>
    <property type="molecule type" value="Genomic_DNA"/>
</dbReference>
<dbReference type="WBParaSite" id="ACOC_0000453201-mRNA-1">
    <property type="protein sequence ID" value="ACOC_0000453201-mRNA-1"/>
    <property type="gene ID" value="ACOC_0000453201"/>
</dbReference>
<evidence type="ECO:0000313" key="3">
    <source>
        <dbReference type="WBParaSite" id="ACOC_0000453201-mRNA-1"/>
    </source>
</evidence>
<dbReference type="STRING" id="334426.A0A0R3PJB4"/>
<dbReference type="OMA" id="SFPGCYR"/>
<protein>
    <submittedName>
        <fullName evidence="3">UBIQUITIN_CONJUGAT_2 domain-containing protein</fullName>
    </submittedName>
</protein>
<sequence>MVDHSVVKEIIAYIPYSLVNIPITWRFQVVLTDIHGESRSISFPGCYRAKISFRMKKPLKNPYIEAFLQLGQNIPCRSGGRTFVSNICTNITQTNWCPQSKNSQLRGMLMDKDTCQFCHVCDTIKGEATKNTSDWKRYVFNEGSEKCDTTSDQQTLYFKMCTPRRSELNEQHSDMRDKLNEYWNYLKQGILTAVVHVLNRPEPETHRRQQCQKMCNTYSNKPGISHRYRSTLLKSIESLCTPRDTYAACVYHTMKFDINDS</sequence>
<dbReference type="AlphaFoldDB" id="A0A0R3PJB4"/>
<gene>
    <name evidence="1" type="ORF">ACOC_LOCUS4533</name>
</gene>
<evidence type="ECO:0000313" key="2">
    <source>
        <dbReference type="Proteomes" id="UP000267027"/>
    </source>
</evidence>
<keyword evidence="2" id="KW-1185">Reference proteome</keyword>
<proteinExistence type="predicted"/>